<keyword evidence="1" id="KW-0472">Membrane</keyword>
<accession>A0A3F2ZR08</accession>
<dbReference type="AlphaFoldDB" id="A0A3F2ZR08"/>
<dbReference type="KEGG" id="cbi:CLJ_0284"/>
<evidence type="ECO:0000313" key="2">
    <source>
        <dbReference type="EMBL" id="ACQ51203.1"/>
    </source>
</evidence>
<keyword evidence="1" id="KW-0812">Transmembrane</keyword>
<proteinExistence type="predicted"/>
<dbReference type="Proteomes" id="UP000002333">
    <property type="component" value="Plasmid pCLJ"/>
</dbReference>
<feature type="transmembrane region" description="Helical" evidence="1">
    <location>
        <begin position="6"/>
        <end position="22"/>
    </location>
</feature>
<reference evidence="3" key="2">
    <citation type="submission" date="2008-05" db="EMBL/GenBank/DDBJ databases">
        <title>Genome sequence of Clostridium botulinum Ba4 strain 657 plasmid pCLJ.</title>
        <authorList>
            <person name="Shrivastava S."/>
            <person name="Brown J.L."/>
            <person name="Bruce D."/>
            <person name="Detter C."/>
            <person name="Munk C."/>
            <person name="Smith L.A."/>
            <person name="Smith T.J."/>
            <person name="Sutton G."/>
            <person name="Brettin T.S."/>
        </authorList>
    </citation>
    <scope>NUCLEOTIDE SEQUENCE [LARGE SCALE GENOMIC DNA]</scope>
    <source>
        <strain evidence="3">657 / Type Ba4</strain>
        <plasmid evidence="3">pCLJ</plasmid>
    </source>
</reference>
<geneLocation type="plasmid" evidence="2 3">
    <name>pCLJ</name>
</geneLocation>
<organism evidence="2 3">
    <name type="scientific">Clostridium botulinum (strain 657 / Type Ba4)</name>
    <dbReference type="NCBI Taxonomy" id="515621"/>
    <lineage>
        <taxon>Bacteria</taxon>
        <taxon>Bacillati</taxon>
        <taxon>Bacillota</taxon>
        <taxon>Clostridia</taxon>
        <taxon>Eubacteriales</taxon>
        <taxon>Clostridiaceae</taxon>
        <taxon>Clostridium</taxon>
    </lineage>
</organism>
<reference evidence="2 3" key="1">
    <citation type="journal article" date="2007" name="PLoS ONE">
        <title>Analysis of the neurotoxin complex genes in Clostridium botulinum A1-A4 and B1 strains: BoNT/A3, /Ba4 and /B1 clusters are located within plasmids.</title>
        <authorList>
            <person name="Smith T.J."/>
            <person name="Hill K.K."/>
            <person name="Foley B.T."/>
            <person name="Detter J.C."/>
            <person name="Munk A.C."/>
            <person name="Bruce D.C."/>
            <person name="Doggett N.A."/>
            <person name="Smith L.A."/>
            <person name="Marks J.D."/>
            <person name="Xie G."/>
            <person name="Brettin T.S."/>
        </authorList>
    </citation>
    <scope>NUCLEOTIDE SEQUENCE [LARGE SCALE GENOMIC DNA]</scope>
    <source>
        <strain evidence="3">657 / Type Ba4</strain>
    </source>
</reference>
<sequence>MLKDLINIALIPFYCFLLSLIYKKKQIIEGINLRASDTTISAAPII</sequence>
<keyword evidence="1" id="KW-1133">Transmembrane helix</keyword>
<protein>
    <submittedName>
        <fullName evidence="2">Uncharacterized protein</fullName>
    </submittedName>
</protein>
<evidence type="ECO:0000313" key="3">
    <source>
        <dbReference type="Proteomes" id="UP000002333"/>
    </source>
</evidence>
<evidence type="ECO:0000256" key="1">
    <source>
        <dbReference type="SAM" id="Phobius"/>
    </source>
</evidence>
<gene>
    <name evidence="2" type="ordered locus">CLJ_0284</name>
</gene>
<keyword evidence="2" id="KW-0614">Plasmid</keyword>
<name>A0A3F2ZR08_CLOB6</name>
<dbReference type="EMBL" id="CP001081">
    <property type="protein sequence ID" value="ACQ51203.1"/>
    <property type="molecule type" value="Genomic_DNA"/>
</dbReference>